<name>A0A6C0BDE8_9ZZZZ</name>
<dbReference type="EMBL" id="MN739132">
    <property type="protein sequence ID" value="QHS90305.1"/>
    <property type="molecule type" value="Genomic_DNA"/>
</dbReference>
<accession>A0A6C0BDE8</accession>
<proteinExistence type="predicted"/>
<dbReference type="AlphaFoldDB" id="A0A6C0BDE8"/>
<evidence type="ECO:0000313" key="1">
    <source>
        <dbReference type="EMBL" id="QHS90305.1"/>
    </source>
</evidence>
<sequence>MSFNSLTNKHKMILEIDGSTALINTLDITYEEPIELSIFLKDVSKKLQENNIKIIIQQVTENDWKHILEPLGYFEYVNKNEEFKYVNISVLVETFPVAIMASFFD</sequence>
<reference evidence="1" key="1">
    <citation type="journal article" date="2020" name="Nature">
        <title>Giant virus diversity and host interactions through global metagenomics.</title>
        <authorList>
            <person name="Schulz F."/>
            <person name="Roux S."/>
            <person name="Paez-Espino D."/>
            <person name="Jungbluth S."/>
            <person name="Walsh D.A."/>
            <person name="Denef V.J."/>
            <person name="McMahon K.D."/>
            <person name="Konstantinidis K.T."/>
            <person name="Eloe-Fadrosh E.A."/>
            <person name="Kyrpides N.C."/>
            <person name="Woyke T."/>
        </authorList>
    </citation>
    <scope>NUCLEOTIDE SEQUENCE</scope>
    <source>
        <strain evidence="1">GVMAG-M-3300010160-60</strain>
    </source>
</reference>
<protein>
    <submittedName>
        <fullName evidence="1">Uncharacterized protein</fullName>
    </submittedName>
</protein>
<organism evidence="1">
    <name type="scientific">viral metagenome</name>
    <dbReference type="NCBI Taxonomy" id="1070528"/>
    <lineage>
        <taxon>unclassified sequences</taxon>
        <taxon>metagenomes</taxon>
        <taxon>organismal metagenomes</taxon>
    </lineage>
</organism>